<accession>A0A0F9AYJ6</accession>
<reference evidence="1" key="1">
    <citation type="journal article" date="2015" name="Nature">
        <title>Complex archaea that bridge the gap between prokaryotes and eukaryotes.</title>
        <authorList>
            <person name="Spang A."/>
            <person name="Saw J.H."/>
            <person name="Jorgensen S.L."/>
            <person name="Zaremba-Niedzwiedzka K."/>
            <person name="Martijn J."/>
            <person name="Lind A.E."/>
            <person name="van Eijk R."/>
            <person name="Schleper C."/>
            <person name="Guy L."/>
            <person name="Ettema T.J."/>
        </authorList>
    </citation>
    <scope>NUCLEOTIDE SEQUENCE</scope>
</reference>
<dbReference type="EMBL" id="LAZR01052218">
    <property type="protein sequence ID" value="KKK83444.1"/>
    <property type="molecule type" value="Genomic_DNA"/>
</dbReference>
<protein>
    <submittedName>
        <fullName evidence="1">Uncharacterized protein</fullName>
    </submittedName>
</protein>
<gene>
    <name evidence="1" type="ORF">LCGC14_2793290</name>
</gene>
<organism evidence="1">
    <name type="scientific">marine sediment metagenome</name>
    <dbReference type="NCBI Taxonomy" id="412755"/>
    <lineage>
        <taxon>unclassified sequences</taxon>
        <taxon>metagenomes</taxon>
        <taxon>ecological metagenomes</taxon>
    </lineage>
</organism>
<comment type="caution">
    <text evidence="1">The sequence shown here is derived from an EMBL/GenBank/DDBJ whole genome shotgun (WGS) entry which is preliminary data.</text>
</comment>
<proteinExistence type="predicted"/>
<sequence length="117" mass="13408">MQQSGRSKMPGSKASGEAGHLSDFDAELKALCEKHEVVVLDQLVQDVIAQDFRINNLMQIDKELWQCNLRRVRPGEKDDFYEYGRGETPEDALLNAMYNAKIVLTQSHMSARKKLRR</sequence>
<name>A0A0F9AYJ6_9ZZZZ</name>
<dbReference type="AlphaFoldDB" id="A0A0F9AYJ6"/>
<evidence type="ECO:0000313" key="1">
    <source>
        <dbReference type="EMBL" id="KKK83444.1"/>
    </source>
</evidence>